<evidence type="ECO:0000313" key="1">
    <source>
        <dbReference type="EMBL" id="CAK5096777.1"/>
    </source>
</evidence>
<evidence type="ECO:0000313" key="2">
    <source>
        <dbReference type="Proteomes" id="UP001497535"/>
    </source>
</evidence>
<dbReference type="EMBL" id="CAVMJV010000100">
    <property type="protein sequence ID" value="CAK5096777.1"/>
    <property type="molecule type" value="Genomic_DNA"/>
</dbReference>
<comment type="caution">
    <text evidence="1">The sequence shown here is derived from an EMBL/GenBank/DDBJ whole genome shotgun (WGS) entry which is preliminary data.</text>
</comment>
<protein>
    <submittedName>
        <fullName evidence="1">Uncharacterized protein</fullName>
    </submittedName>
</protein>
<proteinExistence type="predicted"/>
<keyword evidence="2" id="KW-1185">Reference proteome</keyword>
<reference evidence="1" key="1">
    <citation type="submission" date="2023-11" db="EMBL/GenBank/DDBJ databases">
        <authorList>
            <person name="Poullet M."/>
        </authorList>
    </citation>
    <scope>NUCLEOTIDE SEQUENCE</scope>
    <source>
        <strain evidence="1">E1834</strain>
    </source>
</reference>
<organism evidence="1 2">
    <name type="scientific">Meloidogyne enterolobii</name>
    <name type="common">Root-knot nematode worm</name>
    <name type="synonym">Meloidogyne mayaguensis</name>
    <dbReference type="NCBI Taxonomy" id="390850"/>
    <lineage>
        <taxon>Eukaryota</taxon>
        <taxon>Metazoa</taxon>
        <taxon>Ecdysozoa</taxon>
        <taxon>Nematoda</taxon>
        <taxon>Chromadorea</taxon>
        <taxon>Rhabditida</taxon>
        <taxon>Tylenchina</taxon>
        <taxon>Tylenchomorpha</taxon>
        <taxon>Tylenchoidea</taxon>
        <taxon>Meloidogynidae</taxon>
        <taxon>Meloidogyninae</taxon>
        <taxon>Meloidogyne</taxon>
    </lineage>
</organism>
<accession>A0ACB1ANY5</accession>
<sequence length="196" mass="22759">MVKVSPAETERYHLRLLLLNVKGATSYDDIRTVKSLDLNIETRYATFAEACLARGLIRDDEEWKKALEEANSFEMPWKMRELFALILVHCNPAKPDELWSLFKNDLAEDFAKKHSIELAYRKAYLDIAKRIVEAGKSLDDFPTMEKIDDIDLDIEEKFDIVEELDIGRKSYESLNDEQRAIVDEIMNRISNPDGKE</sequence>
<dbReference type="Proteomes" id="UP001497535">
    <property type="component" value="Unassembled WGS sequence"/>
</dbReference>
<name>A0ACB1ANY5_MELEN</name>
<gene>
    <name evidence="1" type="ORF">MENTE1834_LOCUS41204</name>
</gene>